<accession>A0A142BYD3</accession>
<sequence>MTGFDKKIKDFREINENDYQKTEDVSVYNELEYNGQPITKENGPRGVNDDLFNRREGRNFIVSIESEHLNGGPGLERTGVVDM</sequence>
<protein>
    <submittedName>
        <fullName evidence="1">Uncharacterized protein</fullName>
    </submittedName>
</protein>
<dbReference type="GeneID" id="27210117"/>
<dbReference type="EMBL" id="KU167098">
    <property type="protein sequence ID" value="AMP43425.1"/>
    <property type="molecule type" value="Genomic_DNA"/>
</dbReference>
<dbReference type="GeneID" id="27210044"/>
<evidence type="ECO:0000313" key="1">
    <source>
        <dbReference type="EMBL" id="AMP43425.1"/>
    </source>
</evidence>
<dbReference type="AlphaFoldDB" id="A0A142BYD3"/>
<gene>
    <name evidence="1" type="primary">orf83</name>
</gene>
<proteinExistence type="predicted"/>
<keyword evidence="1" id="KW-0934">Plastid</keyword>
<dbReference type="EMBL" id="KU167098">
    <property type="protein sequence ID" value="AMP43470.1"/>
    <property type="molecule type" value="Genomic_DNA"/>
</dbReference>
<dbReference type="RefSeq" id="YP_009241518.1">
    <property type="nucleotide sequence ID" value="NC_029807.1"/>
</dbReference>
<name>A0A142BYD3_SCHDU</name>
<geneLocation type="plastid" evidence="1"/>
<reference evidence="1" key="1">
    <citation type="journal article" date="2016" name="PLoS ONE">
        <title>Distinctive Architecture of the Chloroplast Genome in the Chlorodendrophycean Green Algae Scherffelia dubia and Tetraselmis sp. CCMP 881.</title>
        <authorList>
            <person name="Turmel M."/>
            <person name="de Cambiaire J.C."/>
            <person name="Otis C."/>
            <person name="Lemieux C."/>
        </authorList>
    </citation>
    <scope>NUCLEOTIDE SEQUENCE</scope>
</reference>
<dbReference type="RefSeq" id="YP_009241563.1">
    <property type="nucleotide sequence ID" value="NC_029807.1"/>
</dbReference>
<organism evidence="1">
    <name type="scientific">Scherffelia dubia</name>
    <name type="common">Green alga</name>
    <name type="synonym">Chlamydomonas dubia</name>
    <dbReference type="NCBI Taxonomy" id="3190"/>
    <lineage>
        <taxon>Eukaryota</taxon>
        <taxon>Viridiplantae</taxon>
        <taxon>Chlorophyta</taxon>
        <taxon>core chlorophytes</taxon>
        <taxon>Chlorodendrophyceae</taxon>
        <taxon>Chlorodendrales</taxon>
        <taxon>Chlorodendraceae</taxon>
        <taxon>Scherffelia</taxon>
    </lineage>
</organism>